<keyword evidence="3" id="KW-1185">Reference proteome</keyword>
<evidence type="ECO:0000259" key="1">
    <source>
        <dbReference type="Pfam" id="PF18962"/>
    </source>
</evidence>
<sequence>MGTKTKFKNMKKFYQSIMAMLLISFCNIGLEAQITCKATLDLPLNIVGQATLNPSDMITGVIPSGVVLDQSSFSCADVDIPVTVKASIDVNGTTEFCTTVVNVIDDVPPVAVADLNVELVFPAGFSSIVLNPQVIDDGSYDQCGDVTLSVTPSEIFCEDIGSIIDVTLNVEDESGNINEAYTTLLVKGDLSSELTCNADIDLVVDNEFYVPVDLIFQSDGSCSKKELELFDDQGVVLSGNIIDQSQIGKTVTAILTRPADGTSCTTNINVSGNECESFYICDTKCNETTLGDCNSGHTTEDYVEWPCDLDISSPYPGFDGTSPENLVANYGIFIFNSEPTVVEVDCHSVGITYTDQVFYIEDKVKVVREWTIIEFRTIYVASYTQEILFDAVDADLIWNICDTNSNSSQVGDCGSGHSLDDDIEWPSDIASIDARIHPNQLKYISNVSVENTRPIFTNNEDEYNLTYEDQFIEGNENYSIVSRKWTVSSRKSSGFSADYFQSISVGIPDNEEDLVMVSTTTGRPMPNVSVNDVYKTNNSGVAVVSEDTGIELAYEDNPRQGLDVNDLVLLYDHILAKVVLNKFQQLAANITPDENISTLDVVVLQKYITGNGTPEKTGWDFASDPNFSNVKGNFVGYKYGDIDDSSILDYNLDELEKQSVVFSDILVNAGEEYAIDIRSSEDIDFIGAQFIYKIPETISILDVTFPNTEEGYLWFVDEDRNLRIVYHLDNKVENVDQDEVLFNIKFKSSENGVSADFIRLDDNEVSLFVTEDRENIVINGEVENEITSGNKDVVVLENVRITPNPAINLINVKLDAASDFQVNVFNVQGQKVKMSSETQLDISDLDRGFYIIKGRNNGSLFSSKFLKL</sequence>
<dbReference type="InterPro" id="IPR036439">
    <property type="entry name" value="Dockerin_dom_sf"/>
</dbReference>
<accession>A0AA37WDZ2</accession>
<dbReference type="AlphaFoldDB" id="A0AA37WDZ2"/>
<comment type="caution">
    <text evidence="2">The sequence shown here is derived from an EMBL/GenBank/DDBJ whole genome shotgun (WGS) entry which is preliminary data.</text>
</comment>
<gene>
    <name evidence="2" type="ORF">GCM10007940_29870</name>
</gene>
<evidence type="ECO:0000313" key="3">
    <source>
        <dbReference type="Proteomes" id="UP001156666"/>
    </source>
</evidence>
<feature type="domain" description="Secretion system C-terminal sorting" evidence="1">
    <location>
        <begin position="803"/>
        <end position="865"/>
    </location>
</feature>
<proteinExistence type="predicted"/>
<dbReference type="Pfam" id="PF18962">
    <property type="entry name" value="Por_Secre_tail"/>
    <property type="match status" value="1"/>
</dbReference>
<reference evidence="2" key="1">
    <citation type="journal article" date="2014" name="Int. J. Syst. Evol. Microbiol.">
        <title>Complete genome sequence of Corynebacterium casei LMG S-19264T (=DSM 44701T), isolated from a smear-ripened cheese.</title>
        <authorList>
            <consortium name="US DOE Joint Genome Institute (JGI-PGF)"/>
            <person name="Walter F."/>
            <person name="Albersmeier A."/>
            <person name="Kalinowski J."/>
            <person name="Ruckert C."/>
        </authorList>
    </citation>
    <scope>NUCLEOTIDE SEQUENCE</scope>
    <source>
        <strain evidence="2">NBRC 108769</strain>
    </source>
</reference>
<dbReference type="Proteomes" id="UP001156666">
    <property type="component" value="Unassembled WGS sequence"/>
</dbReference>
<reference evidence="2" key="2">
    <citation type="submission" date="2023-01" db="EMBL/GenBank/DDBJ databases">
        <title>Draft genome sequence of Portibacter lacus strain NBRC 108769.</title>
        <authorList>
            <person name="Sun Q."/>
            <person name="Mori K."/>
        </authorList>
    </citation>
    <scope>NUCLEOTIDE SEQUENCE</scope>
    <source>
        <strain evidence="2">NBRC 108769</strain>
    </source>
</reference>
<name>A0AA37WDZ2_9BACT</name>
<organism evidence="2 3">
    <name type="scientific">Portibacter lacus</name>
    <dbReference type="NCBI Taxonomy" id="1099794"/>
    <lineage>
        <taxon>Bacteria</taxon>
        <taxon>Pseudomonadati</taxon>
        <taxon>Bacteroidota</taxon>
        <taxon>Saprospiria</taxon>
        <taxon>Saprospirales</taxon>
        <taxon>Haliscomenobacteraceae</taxon>
        <taxon>Portibacter</taxon>
    </lineage>
</organism>
<dbReference type="NCBIfam" id="TIGR04183">
    <property type="entry name" value="Por_Secre_tail"/>
    <property type="match status" value="1"/>
</dbReference>
<dbReference type="InterPro" id="IPR026444">
    <property type="entry name" value="Secre_tail"/>
</dbReference>
<evidence type="ECO:0000313" key="2">
    <source>
        <dbReference type="EMBL" id="GLR18371.1"/>
    </source>
</evidence>
<dbReference type="EMBL" id="BSOH01000020">
    <property type="protein sequence ID" value="GLR18371.1"/>
    <property type="molecule type" value="Genomic_DNA"/>
</dbReference>
<dbReference type="SUPFAM" id="SSF63446">
    <property type="entry name" value="Type I dockerin domain"/>
    <property type="match status" value="1"/>
</dbReference>
<protein>
    <recommendedName>
        <fullName evidence="1">Secretion system C-terminal sorting domain-containing protein</fullName>
    </recommendedName>
</protein>
<dbReference type="GO" id="GO:0000272">
    <property type="term" value="P:polysaccharide catabolic process"/>
    <property type="evidence" value="ECO:0007669"/>
    <property type="project" value="InterPro"/>
</dbReference>